<keyword evidence="3" id="KW-1185">Reference proteome</keyword>
<evidence type="ECO:0000313" key="2">
    <source>
        <dbReference type="EMBL" id="MFD2922111.1"/>
    </source>
</evidence>
<sequence length="58" mass="6624">MITNYLLYLDPGSGSYLVQILAAAALGVVFFFRNIKLYIMAFFSRFKKPKKDNTPTND</sequence>
<organism evidence="2 3">
    <name type="scientific">Terrimonas rubra</name>
    <dbReference type="NCBI Taxonomy" id="1035890"/>
    <lineage>
        <taxon>Bacteria</taxon>
        <taxon>Pseudomonadati</taxon>
        <taxon>Bacteroidota</taxon>
        <taxon>Chitinophagia</taxon>
        <taxon>Chitinophagales</taxon>
        <taxon>Chitinophagaceae</taxon>
        <taxon>Terrimonas</taxon>
    </lineage>
</organism>
<proteinExistence type="predicted"/>
<dbReference type="RefSeq" id="WP_386103502.1">
    <property type="nucleotide sequence ID" value="NZ_JBHUOZ010000003.1"/>
</dbReference>
<feature type="transmembrane region" description="Helical" evidence="1">
    <location>
        <begin position="20"/>
        <end position="43"/>
    </location>
</feature>
<keyword evidence="1" id="KW-0472">Membrane</keyword>
<name>A0ABW6ABT1_9BACT</name>
<evidence type="ECO:0000256" key="1">
    <source>
        <dbReference type="SAM" id="Phobius"/>
    </source>
</evidence>
<protein>
    <submittedName>
        <fullName evidence="2">Uncharacterized protein</fullName>
    </submittedName>
</protein>
<keyword evidence="1" id="KW-0812">Transmembrane</keyword>
<gene>
    <name evidence="2" type="ORF">ACFS6H_20495</name>
</gene>
<comment type="caution">
    <text evidence="2">The sequence shown here is derived from an EMBL/GenBank/DDBJ whole genome shotgun (WGS) entry which is preliminary data.</text>
</comment>
<evidence type="ECO:0000313" key="3">
    <source>
        <dbReference type="Proteomes" id="UP001597511"/>
    </source>
</evidence>
<accession>A0ABW6ABT1</accession>
<reference evidence="3" key="1">
    <citation type="journal article" date="2019" name="Int. J. Syst. Evol. Microbiol.">
        <title>The Global Catalogue of Microorganisms (GCM) 10K type strain sequencing project: providing services to taxonomists for standard genome sequencing and annotation.</title>
        <authorList>
            <consortium name="The Broad Institute Genomics Platform"/>
            <consortium name="The Broad Institute Genome Sequencing Center for Infectious Disease"/>
            <person name="Wu L."/>
            <person name="Ma J."/>
        </authorList>
    </citation>
    <scope>NUCLEOTIDE SEQUENCE [LARGE SCALE GENOMIC DNA]</scope>
    <source>
        <strain evidence="3">KCTC 23299</strain>
    </source>
</reference>
<dbReference type="EMBL" id="JBHUOZ010000003">
    <property type="protein sequence ID" value="MFD2922111.1"/>
    <property type="molecule type" value="Genomic_DNA"/>
</dbReference>
<keyword evidence="1" id="KW-1133">Transmembrane helix</keyword>
<dbReference type="Proteomes" id="UP001597511">
    <property type="component" value="Unassembled WGS sequence"/>
</dbReference>